<protein>
    <submittedName>
        <fullName evidence="2">Aquaporin</fullName>
    </submittedName>
</protein>
<organism evidence="1 2">
    <name type="scientific">Rhabditophanes sp. KR3021</name>
    <dbReference type="NCBI Taxonomy" id="114890"/>
    <lineage>
        <taxon>Eukaryota</taxon>
        <taxon>Metazoa</taxon>
        <taxon>Ecdysozoa</taxon>
        <taxon>Nematoda</taxon>
        <taxon>Chromadorea</taxon>
        <taxon>Rhabditida</taxon>
        <taxon>Tylenchina</taxon>
        <taxon>Panagrolaimomorpha</taxon>
        <taxon>Strongyloidoidea</taxon>
        <taxon>Alloionematidae</taxon>
        <taxon>Rhabditophanes</taxon>
    </lineage>
</organism>
<name>A0AC35TNW5_9BILA</name>
<dbReference type="WBParaSite" id="RSKR_0000242900.1">
    <property type="protein sequence ID" value="RSKR_0000242900.1"/>
    <property type="gene ID" value="RSKR_0000242900"/>
</dbReference>
<reference evidence="2" key="1">
    <citation type="submission" date="2016-11" db="UniProtKB">
        <authorList>
            <consortium name="WormBaseParasite"/>
        </authorList>
    </citation>
    <scope>IDENTIFICATION</scope>
    <source>
        <strain evidence="2">KR3021</strain>
    </source>
</reference>
<dbReference type="Proteomes" id="UP000095286">
    <property type="component" value="Unplaced"/>
</dbReference>
<evidence type="ECO:0000313" key="1">
    <source>
        <dbReference type="Proteomes" id="UP000095286"/>
    </source>
</evidence>
<proteinExistence type="predicted"/>
<evidence type="ECO:0000313" key="2">
    <source>
        <dbReference type="WBParaSite" id="RSKR_0000242900.1"/>
    </source>
</evidence>
<accession>A0AC35TNW5</accession>
<sequence length="348" mass="38551">MAAASSSEISQPTVVNITPKQNGNLLVRLRTKCSLKNELHRNVLIEFFCTGFLVFGGLATNCQQVLTFSQKNDYLAVTVGWALALLFAVYASYKTSGGHLNPAVSLFQLTMGKINAITFILYSIAQTAGAFFGAFFVYVLYYDAINHYDGGGRFVTGPRATAGIFATYPAQNLSMLGGIFDQIAGTAVLCFLIACVTDKRNKIPSHLQPAVISLILLFIGLTMGINSGYGINPARDFGPRLFTWIVGYGWTVFSFRNYCWFWIPLLCPLIGGVIGGWAYQLFIGIHLPDMTYEENLEYQTYLHQIPAVTTTNNSVYEVRSVHPGQVKPTLQYQQSNSQDQAYYGQEHR</sequence>